<comment type="caution">
    <text evidence="4">The sequence shown here is derived from an EMBL/GenBank/DDBJ whole genome shotgun (WGS) entry which is preliminary data.</text>
</comment>
<sequence>MAPSAGPINLFPAALTNISSSRHRPPSQATRKEGWTEVWGAKVYGDTKSNGDVNSAQHSSSRYTTILPDGCDGIGGRAADPHTKDVSDGSQLMKLIQHRPAWLEQTIMRMCHVPHIVQNSSYSAAESTGALPYLLDLRFEQSSTDDDVSSLIGDTPRWSKTSNQMENPVLIGRSQPGGLGSCFYNQSKERSESSNTISPDLLPSGSHIVDYLRLSHPDVSNRMIFDHQDMLPYVTLIQEKLNYILLAMRYGNDPAWEMVYKPQCVQASLDPNASKRSGAKSYFSFWTWYQAYSERALSLHNLLPSTASMHPSTHNGLALELFSYNDHRCRSSDANNDKMHQHHTFSSHLPSYSGVGGGDTGRVNVYRAMEYADAYYTTLEKKLSALSESMYFFGTDKPSFVDAVLFAHLAEAICDVHLVLVLANHSRLVKYFQTIHDAFFGSDYIKLFAERNTNWIRENNHVNARNAFNQIPESIPSKTTLTAEQVSEMTNAIQLMQQLAVHCHQLDEALQDAAKSRSESEQVGLDNCHRPMGSTLYKFCMGFWEGDAKNPKKDKVGEDKNDESNQDDMNSKWKDHMERMERDKRSSDETWVIGVFVAIFATVLISASSRTK</sequence>
<dbReference type="InterPro" id="IPR033468">
    <property type="entry name" value="Metaxin_GST"/>
</dbReference>
<accession>A0ABD3P103</accession>
<dbReference type="EMBL" id="JALLPJ020000866">
    <property type="protein sequence ID" value="KAL3780996.1"/>
    <property type="molecule type" value="Genomic_DNA"/>
</dbReference>
<feature type="region of interest" description="Disordered" evidence="1">
    <location>
        <begin position="550"/>
        <end position="586"/>
    </location>
</feature>
<protein>
    <recommendedName>
        <fullName evidence="3">Metaxin glutathione S-transferase domain-containing protein</fullName>
    </recommendedName>
</protein>
<evidence type="ECO:0000256" key="2">
    <source>
        <dbReference type="SAM" id="Phobius"/>
    </source>
</evidence>
<gene>
    <name evidence="4" type="ORF">ACHAWO_007457</name>
</gene>
<keyword evidence="5" id="KW-1185">Reference proteome</keyword>
<feature type="domain" description="Metaxin glutathione S-transferase" evidence="3">
    <location>
        <begin position="385"/>
        <end position="435"/>
    </location>
</feature>
<keyword evidence="2" id="KW-0472">Membrane</keyword>
<reference evidence="4 5" key="1">
    <citation type="submission" date="2024-10" db="EMBL/GenBank/DDBJ databases">
        <title>Updated reference genomes for cyclostephanoid diatoms.</title>
        <authorList>
            <person name="Roberts W.R."/>
            <person name="Alverson A.J."/>
        </authorList>
    </citation>
    <scope>NUCLEOTIDE SEQUENCE [LARGE SCALE GENOMIC DNA]</scope>
    <source>
        <strain evidence="4 5">AJA010-31</strain>
    </source>
</reference>
<dbReference type="Pfam" id="PF17171">
    <property type="entry name" value="GST_C_6"/>
    <property type="match status" value="1"/>
</dbReference>
<name>A0ABD3P103_9STRA</name>
<keyword evidence="2" id="KW-1133">Transmembrane helix</keyword>
<dbReference type="Proteomes" id="UP001530400">
    <property type="component" value="Unassembled WGS sequence"/>
</dbReference>
<proteinExistence type="predicted"/>
<evidence type="ECO:0000259" key="3">
    <source>
        <dbReference type="Pfam" id="PF17171"/>
    </source>
</evidence>
<evidence type="ECO:0000256" key="1">
    <source>
        <dbReference type="SAM" id="MobiDB-lite"/>
    </source>
</evidence>
<keyword evidence="2" id="KW-0812">Transmembrane</keyword>
<evidence type="ECO:0000313" key="5">
    <source>
        <dbReference type="Proteomes" id="UP001530400"/>
    </source>
</evidence>
<dbReference type="AlphaFoldDB" id="A0ABD3P103"/>
<organism evidence="4 5">
    <name type="scientific">Cyclotella atomus</name>
    <dbReference type="NCBI Taxonomy" id="382360"/>
    <lineage>
        <taxon>Eukaryota</taxon>
        <taxon>Sar</taxon>
        <taxon>Stramenopiles</taxon>
        <taxon>Ochrophyta</taxon>
        <taxon>Bacillariophyta</taxon>
        <taxon>Coscinodiscophyceae</taxon>
        <taxon>Thalassiosirophycidae</taxon>
        <taxon>Stephanodiscales</taxon>
        <taxon>Stephanodiscaceae</taxon>
        <taxon>Cyclotella</taxon>
    </lineage>
</organism>
<feature type="transmembrane region" description="Helical" evidence="2">
    <location>
        <begin position="590"/>
        <end position="607"/>
    </location>
</feature>
<evidence type="ECO:0000313" key="4">
    <source>
        <dbReference type="EMBL" id="KAL3780996.1"/>
    </source>
</evidence>